<dbReference type="Pfam" id="PF04883">
    <property type="entry name" value="HK97-gp10_like"/>
    <property type="match status" value="1"/>
</dbReference>
<dbReference type="EMBL" id="BK016094">
    <property type="protein sequence ID" value="DAF94555.1"/>
    <property type="molecule type" value="Genomic_DNA"/>
</dbReference>
<sequence length="134" mass="14953">MSDTFGFQEFIKKINATQQKIDNAIDETLEESATECVAETQARTPVKTGALRRSWNHSEVKVEGKKHTIEIGSPLEYAPFVENGHKQEKGKYVAAIGKKLVKEYVPGKHMLQDSLTIAKAGLEGKLKAKLREIK</sequence>
<accession>A0A8S5UJE1</accession>
<protein>
    <submittedName>
        <fullName evidence="1">Type I neck protein</fullName>
    </submittedName>
</protein>
<dbReference type="InterPro" id="IPR010064">
    <property type="entry name" value="HK97-gp10_tail"/>
</dbReference>
<proteinExistence type="predicted"/>
<organism evidence="1">
    <name type="scientific">Siphoviridae sp. ct3gT1</name>
    <dbReference type="NCBI Taxonomy" id="2825323"/>
    <lineage>
        <taxon>Viruses</taxon>
        <taxon>Duplodnaviria</taxon>
        <taxon>Heunggongvirae</taxon>
        <taxon>Uroviricota</taxon>
        <taxon>Caudoviricetes</taxon>
    </lineage>
</organism>
<name>A0A8S5UJE1_9CAUD</name>
<reference evidence="1" key="1">
    <citation type="journal article" date="2021" name="Proc. Natl. Acad. Sci. U.S.A.">
        <title>A Catalog of Tens of Thousands of Viruses from Human Metagenomes Reveals Hidden Associations with Chronic Diseases.</title>
        <authorList>
            <person name="Tisza M.J."/>
            <person name="Buck C.B."/>
        </authorList>
    </citation>
    <scope>NUCLEOTIDE SEQUENCE</scope>
    <source>
        <strain evidence="1">Ct3gT1</strain>
    </source>
</reference>
<evidence type="ECO:0000313" key="1">
    <source>
        <dbReference type="EMBL" id="DAF94555.1"/>
    </source>
</evidence>